<evidence type="ECO:0000256" key="3">
    <source>
        <dbReference type="ARBA" id="ARBA00023163"/>
    </source>
</evidence>
<keyword evidence="1" id="KW-0805">Transcription regulation</keyword>
<evidence type="ECO:0000313" key="5">
    <source>
        <dbReference type="EMBL" id="MBU3803992.1"/>
    </source>
</evidence>
<reference evidence="5" key="2">
    <citation type="submission" date="2021-04" db="EMBL/GenBank/DDBJ databases">
        <authorList>
            <person name="Gilroy R."/>
        </authorList>
    </citation>
    <scope>NUCLEOTIDE SEQUENCE</scope>
    <source>
        <strain evidence="5">B5-657</strain>
    </source>
</reference>
<reference evidence="5" key="1">
    <citation type="journal article" date="2021" name="PeerJ">
        <title>Extensive microbial diversity within the chicken gut microbiome revealed by metagenomics and culture.</title>
        <authorList>
            <person name="Gilroy R."/>
            <person name="Ravi A."/>
            <person name="Getino M."/>
            <person name="Pursley I."/>
            <person name="Horton D.L."/>
            <person name="Alikhan N.F."/>
            <person name="Baker D."/>
            <person name="Gharbi K."/>
            <person name="Hall N."/>
            <person name="Watson M."/>
            <person name="Adriaenssens E.M."/>
            <person name="Foster-Nyarko E."/>
            <person name="Jarju S."/>
            <person name="Secka A."/>
            <person name="Antonio M."/>
            <person name="Oren A."/>
            <person name="Chaudhuri R.R."/>
            <person name="La Ragione R."/>
            <person name="Hildebrand F."/>
            <person name="Pallen M.J."/>
        </authorList>
    </citation>
    <scope>NUCLEOTIDE SEQUENCE</scope>
    <source>
        <strain evidence="5">B5-657</strain>
    </source>
</reference>
<dbReference type="Pfam" id="PF13377">
    <property type="entry name" value="Peripla_BP_3"/>
    <property type="match status" value="1"/>
</dbReference>
<protein>
    <submittedName>
        <fullName evidence="5">Substrate-binding domain-containing protein</fullName>
    </submittedName>
</protein>
<dbReference type="PROSITE" id="PS50932">
    <property type="entry name" value="HTH_LACI_2"/>
    <property type="match status" value="1"/>
</dbReference>
<organism evidence="5 6">
    <name type="scientific">Candidatus Cellulosilyticum pullistercoris</name>
    <dbReference type="NCBI Taxonomy" id="2838521"/>
    <lineage>
        <taxon>Bacteria</taxon>
        <taxon>Bacillati</taxon>
        <taxon>Bacillota</taxon>
        <taxon>Clostridia</taxon>
        <taxon>Lachnospirales</taxon>
        <taxon>Cellulosilyticaceae</taxon>
        <taxon>Cellulosilyticum</taxon>
    </lineage>
</organism>
<keyword evidence="2" id="KW-0238">DNA-binding</keyword>
<dbReference type="EMBL" id="JAHLFQ010000095">
    <property type="protein sequence ID" value="MBU3803992.1"/>
    <property type="molecule type" value="Genomic_DNA"/>
</dbReference>
<proteinExistence type="predicted"/>
<dbReference type="SUPFAM" id="SSF53822">
    <property type="entry name" value="Periplasmic binding protein-like I"/>
    <property type="match status" value="1"/>
</dbReference>
<evidence type="ECO:0000256" key="2">
    <source>
        <dbReference type="ARBA" id="ARBA00023125"/>
    </source>
</evidence>
<evidence type="ECO:0000256" key="1">
    <source>
        <dbReference type="ARBA" id="ARBA00023015"/>
    </source>
</evidence>
<dbReference type="SMART" id="SM00354">
    <property type="entry name" value="HTH_LACI"/>
    <property type="match status" value="1"/>
</dbReference>
<name>A0A9E2KC42_9FIRM</name>
<dbReference type="InterPro" id="IPR046335">
    <property type="entry name" value="LacI/GalR-like_sensor"/>
</dbReference>
<sequence length="320" mass="36739">MATIKQIAERAHVSMATVSRVLNRDDRIAVSTEVRNRIFDIAHELGYIPPKKRHMKAEEGITIGVADWHIIRTDTNNMKLLDCVSMASRYCKEPVEFKRMIYGEPIEVDGIIALGKFSDDEVLYLKKQSYSILFINSDRQDYQYDRIIMDYEEGLMQMATYVLETMKYESLGYIGGYYESKDLVIGKTRHNALVKILQDKGRYDENLFFVGELSREGGYELAKRAIKTNHLAKVILLGSDQIAEGVLEAFAEEEIKVPEDVTVIIYKDIETLRSKFPSYTAVQMIPDFVWETAIKLLIERITGSRTETMTVILPSKFCVK</sequence>
<dbReference type="GO" id="GO:0003700">
    <property type="term" value="F:DNA-binding transcription factor activity"/>
    <property type="evidence" value="ECO:0007669"/>
    <property type="project" value="TreeGrafter"/>
</dbReference>
<dbReference type="Proteomes" id="UP000824229">
    <property type="component" value="Unassembled WGS sequence"/>
</dbReference>
<dbReference type="InterPro" id="IPR000843">
    <property type="entry name" value="HTH_LacI"/>
</dbReference>
<dbReference type="SUPFAM" id="SSF47413">
    <property type="entry name" value="lambda repressor-like DNA-binding domains"/>
    <property type="match status" value="1"/>
</dbReference>
<dbReference type="PANTHER" id="PTHR30146">
    <property type="entry name" value="LACI-RELATED TRANSCRIPTIONAL REPRESSOR"/>
    <property type="match status" value="1"/>
</dbReference>
<dbReference type="Gene3D" id="1.10.260.40">
    <property type="entry name" value="lambda repressor-like DNA-binding domains"/>
    <property type="match status" value="1"/>
</dbReference>
<dbReference type="Gene3D" id="3.40.50.2300">
    <property type="match status" value="2"/>
</dbReference>
<dbReference type="AlphaFoldDB" id="A0A9E2KC42"/>
<keyword evidence="3" id="KW-0804">Transcription</keyword>
<gene>
    <name evidence="5" type="ORF">H9872_04455</name>
</gene>
<evidence type="ECO:0000313" key="6">
    <source>
        <dbReference type="Proteomes" id="UP000824229"/>
    </source>
</evidence>
<feature type="domain" description="HTH lacI-type" evidence="4">
    <location>
        <begin position="2"/>
        <end position="57"/>
    </location>
</feature>
<comment type="caution">
    <text evidence="5">The sequence shown here is derived from an EMBL/GenBank/DDBJ whole genome shotgun (WGS) entry which is preliminary data.</text>
</comment>
<dbReference type="CDD" id="cd01392">
    <property type="entry name" value="HTH_LacI"/>
    <property type="match status" value="1"/>
</dbReference>
<evidence type="ECO:0000259" key="4">
    <source>
        <dbReference type="PROSITE" id="PS50932"/>
    </source>
</evidence>
<dbReference type="Pfam" id="PF00356">
    <property type="entry name" value="LacI"/>
    <property type="match status" value="1"/>
</dbReference>
<accession>A0A9E2KC42</accession>
<dbReference type="GO" id="GO:0000976">
    <property type="term" value="F:transcription cis-regulatory region binding"/>
    <property type="evidence" value="ECO:0007669"/>
    <property type="project" value="TreeGrafter"/>
</dbReference>
<dbReference type="InterPro" id="IPR010982">
    <property type="entry name" value="Lambda_DNA-bd_dom_sf"/>
</dbReference>
<dbReference type="PANTHER" id="PTHR30146:SF149">
    <property type="entry name" value="HTH-TYPE TRANSCRIPTIONAL REGULATOR EBGR"/>
    <property type="match status" value="1"/>
</dbReference>
<dbReference type="InterPro" id="IPR028082">
    <property type="entry name" value="Peripla_BP_I"/>
</dbReference>